<evidence type="ECO:0000259" key="9">
    <source>
        <dbReference type="PROSITE" id="PS51041"/>
    </source>
</evidence>
<dbReference type="eggNOG" id="ENOG502QV8J">
    <property type="taxonomic scope" value="Eukaryota"/>
</dbReference>
<feature type="compositionally biased region" description="Polar residues" evidence="7">
    <location>
        <begin position="925"/>
        <end position="941"/>
    </location>
</feature>
<dbReference type="Pfam" id="PF07546">
    <property type="entry name" value="EMI"/>
    <property type="match status" value="1"/>
</dbReference>
<evidence type="ECO:0000256" key="7">
    <source>
        <dbReference type="SAM" id="MobiDB-lite"/>
    </source>
</evidence>
<reference evidence="10" key="3">
    <citation type="submission" date="2025-08" db="UniProtKB">
        <authorList>
            <consortium name="Ensembl"/>
        </authorList>
    </citation>
    <scope>IDENTIFICATION</scope>
</reference>
<evidence type="ECO:0000256" key="8">
    <source>
        <dbReference type="SAM" id="SignalP"/>
    </source>
</evidence>
<keyword evidence="11" id="KW-1185">Reference proteome</keyword>
<reference evidence="11" key="2">
    <citation type="journal article" date="2014" name="Nat. Commun.">
        <title>The cavefish genome reveals candidate genes for eye loss.</title>
        <authorList>
            <person name="McGaugh S.E."/>
            <person name="Gross J.B."/>
            <person name="Aken B."/>
            <person name="Blin M."/>
            <person name="Borowsky R."/>
            <person name="Chalopin D."/>
            <person name="Hinaux H."/>
            <person name="Jeffery W.R."/>
            <person name="Keene A."/>
            <person name="Ma L."/>
            <person name="Minx P."/>
            <person name="Murphy D."/>
            <person name="O'Quin K.E."/>
            <person name="Retaux S."/>
            <person name="Rohner N."/>
            <person name="Searle S.M."/>
            <person name="Stahl B.A."/>
            <person name="Tabin C."/>
            <person name="Volff J.N."/>
            <person name="Yoshizawa M."/>
            <person name="Warren W.C."/>
        </authorList>
    </citation>
    <scope>NUCLEOTIDE SEQUENCE [LARGE SCALE GENOMIC DNA]</scope>
    <source>
        <strain evidence="11">female</strain>
    </source>
</reference>
<protein>
    <submittedName>
        <fullName evidence="10">EMILIN-3-like</fullName>
    </submittedName>
</protein>
<evidence type="ECO:0000256" key="4">
    <source>
        <dbReference type="ARBA" id="ARBA00022729"/>
    </source>
</evidence>
<reference evidence="10" key="4">
    <citation type="submission" date="2025-09" db="UniProtKB">
        <authorList>
            <consortium name="Ensembl"/>
        </authorList>
    </citation>
    <scope>IDENTIFICATION</scope>
</reference>
<dbReference type="GeneTree" id="ENSGT01030000234633"/>
<feature type="coiled-coil region" evidence="6">
    <location>
        <begin position="819"/>
        <end position="846"/>
    </location>
</feature>
<evidence type="ECO:0000256" key="3">
    <source>
        <dbReference type="ARBA" id="ARBA00022530"/>
    </source>
</evidence>
<dbReference type="AlphaFoldDB" id="W5KJE6"/>
<feature type="coiled-coil region" evidence="6">
    <location>
        <begin position="718"/>
        <end position="752"/>
    </location>
</feature>
<feature type="coiled-coil region" evidence="6">
    <location>
        <begin position="413"/>
        <end position="440"/>
    </location>
</feature>
<dbReference type="GO" id="GO:0005576">
    <property type="term" value="C:extracellular region"/>
    <property type="evidence" value="ECO:0007669"/>
    <property type="project" value="UniProtKB-SubCell"/>
</dbReference>
<keyword evidence="2" id="KW-0964">Secreted</keyword>
<keyword evidence="5" id="KW-1015">Disulfide bond</keyword>
<evidence type="ECO:0000256" key="1">
    <source>
        <dbReference type="ARBA" id="ARBA00004498"/>
    </source>
</evidence>
<dbReference type="GO" id="GO:0031012">
    <property type="term" value="C:extracellular matrix"/>
    <property type="evidence" value="ECO:0007669"/>
    <property type="project" value="TreeGrafter"/>
</dbReference>
<accession>W5KJE6</accession>
<organism evidence="10 11">
    <name type="scientific">Astyanax mexicanus</name>
    <name type="common">Blind cave fish</name>
    <name type="synonym">Astyanax fasciatus mexicanus</name>
    <dbReference type="NCBI Taxonomy" id="7994"/>
    <lineage>
        <taxon>Eukaryota</taxon>
        <taxon>Metazoa</taxon>
        <taxon>Chordata</taxon>
        <taxon>Craniata</taxon>
        <taxon>Vertebrata</taxon>
        <taxon>Euteleostomi</taxon>
        <taxon>Actinopterygii</taxon>
        <taxon>Neopterygii</taxon>
        <taxon>Teleostei</taxon>
        <taxon>Ostariophysi</taxon>
        <taxon>Characiformes</taxon>
        <taxon>Characoidei</taxon>
        <taxon>Acestrorhamphidae</taxon>
        <taxon>Acestrorhamphinae</taxon>
        <taxon>Astyanax</taxon>
    </lineage>
</organism>
<keyword evidence="3" id="KW-0272">Extracellular matrix</keyword>
<proteinExistence type="predicted"/>
<reference evidence="11" key="1">
    <citation type="submission" date="2013-03" db="EMBL/GenBank/DDBJ databases">
        <authorList>
            <person name="Jeffery W."/>
            <person name="Warren W."/>
            <person name="Wilson R.K."/>
        </authorList>
    </citation>
    <scope>NUCLEOTIDE SEQUENCE</scope>
    <source>
        <strain evidence="11">female</strain>
    </source>
</reference>
<evidence type="ECO:0000313" key="11">
    <source>
        <dbReference type="Proteomes" id="UP000018467"/>
    </source>
</evidence>
<name>W5KJE6_ASTMX</name>
<dbReference type="PROSITE" id="PS51041">
    <property type="entry name" value="EMI"/>
    <property type="match status" value="1"/>
</dbReference>
<keyword evidence="6" id="KW-0175">Coiled coil</keyword>
<evidence type="ECO:0000256" key="6">
    <source>
        <dbReference type="SAM" id="Coils"/>
    </source>
</evidence>
<dbReference type="InterPro" id="IPR050392">
    <property type="entry name" value="Collagen/C1q_domain"/>
</dbReference>
<dbReference type="PANTHER" id="PTHR15427">
    <property type="entry name" value="EMILIN ELASTIN MICROFIBRIL INTERFACE-LOCATED PROTEIN ELASTIN MICROFIBRIL INTERFACER"/>
    <property type="match status" value="1"/>
</dbReference>
<evidence type="ECO:0000256" key="5">
    <source>
        <dbReference type="ARBA" id="ARBA00023157"/>
    </source>
</evidence>
<dbReference type="Proteomes" id="UP000018467">
    <property type="component" value="Unassembled WGS sequence"/>
</dbReference>
<feature type="region of interest" description="Disordered" evidence="7">
    <location>
        <begin position="200"/>
        <end position="331"/>
    </location>
</feature>
<evidence type="ECO:0000313" key="10">
    <source>
        <dbReference type="Ensembl" id="ENSAMXP00000007708.2"/>
    </source>
</evidence>
<feature type="chain" id="PRO_5017282408" evidence="8">
    <location>
        <begin position="23"/>
        <end position="974"/>
    </location>
</feature>
<dbReference type="Ensembl" id="ENSAMXT00000007708.2">
    <property type="protein sequence ID" value="ENSAMXP00000007708.2"/>
    <property type="gene ID" value="ENSAMXG00000007500.2"/>
</dbReference>
<feature type="signal peptide" evidence="8">
    <location>
        <begin position="1"/>
        <end position="22"/>
    </location>
</feature>
<sequence length="974" mass="106918">MLWSDFLSPLLFLSAAVAAANAFGSYNPNPNRFSLYKSGPSPHYSSGKPTARHKNHCAYVVEKSVSYTIQDGVAPFVKAEYNKCTWSKKCPKLKYRMFYKPMYKVIHKTMTELEWRCCPGFTGVGCNAGPAAYGMKSMPPFKGSMPSQKGPMPSSKGPQPSMKGPMPPFKGPRPAYKGYTPSYKGPSIPYKGPMPSYKGPVHQPSYKGNPWEQPHTPTGAMGGGYPGYNMAPSYPETPFESDPDLQEPEMGHIDTFPEQHIPLTDDQDPAPDPIPDDHEPITDYQDPSIPDHQSSTVQHPEAEPVPEAQAPSGDSETNPGSEEDSAAAERLNRMEEDVQRLSLGLETLRGKVTGLEDHLRTSLREDANRMLSALLSAAPAPATAQHSTVAFGDLPGAAPDIEGMEMVGQFPKLGELAEKVEELRTELLSKTTELAELRGTVLRHNGTLQRLTGGAANLTGAQQPLETLVEAKLGETRVAILEGFERRVESVEDRLMGRATEVRLQCKKELMEGQEHLQQVLNSSFADLRKEFMKFNGQLQGFEPGNQEVCCSAVSGLTERLVLVEDSMDGLNQSQLHLRAELGSHKDHVEGMIEGRLGYVEDKLNKAEMQLGDVGSETSVKLEACLEAKMKALENRLFAAVEELGNATAPALLEGQAVPTLETEVESLRKRVEVDVDRFQKQLSLLELLCTSSCAPQPVLTGFVAPLQTPEVELKGDHQNLNGHLDAQTERMDRLNATLNSLLVHLSEKKEETGIEGELTLLKVNVHSVNRTLCGLKDTFGQVMQEMEHANLTWQDREERLAQQVKGVVQLVGRQASMLGTGERRLTRLKGELQDLRRRLAAELQGCRSTALGVQKEVTEVGGRVSRVEGQCGGLARLAEDLELIRGELDKQSDGYLSQVNTTLINHSLQISELKNGLKNCTGSSGLAQSSDDHFSTTTQPWVEPHTAEPVYPRGDQFTDSTQLRDDHGFGQAP</sequence>
<feature type="region of interest" description="Disordered" evidence="7">
    <location>
        <begin position="143"/>
        <end position="171"/>
    </location>
</feature>
<keyword evidence="4 8" id="KW-0732">Signal</keyword>
<dbReference type="Bgee" id="ENSAMXG00000007500">
    <property type="expression patterns" value="Expressed in embryo and 1 other cell type or tissue"/>
</dbReference>
<feature type="domain" description="EMI" evidence="9">
    <location>
        <begin position="53"/>
        <end position="128"/>
    </location>
</feature>
<feature type="compositionally biased region" description="Basic and acidic residues" evidence="7">
    <location>
        <begin position="963"/>
        <end position="974"/>
    </location>
</feature>
<feature type="region of interest" description="Disordered" evidence="7">
    <location>
        <begin position="925"/>
        <end position="974"/>
    </location>
</feature>
<dbReference type="InterPro" id="IPR011489">
    <property type="entry name" value="EMI_domain"/>
</dbReference>
<dbReference type="HOGENOM" id="CLU_011705_1_0_1"/>
<comment type="subcellular location">
    <subcellularLocation>
        <location evidence="1">Secreted</location>
        <location evidence="1">Extracellular space</location>
        <location evidence="1">Extracellular matrix</location>
    </subcellularLocation>
</comment>
<dbReference type="PANTHER" id="PTHR15427:SF2">
    <property type="entry name" value="EMILIN-3"/>
    <property type="match status" value="1"/>
</dbReference>
<evidence type="ECO:0000256" key="2">
    <source>
        <dbReference type="ARBA" id="ARBA00022525"/>
    </source>
</evidence>
<dbReference type="InParanoid" id="W5KJE6"/>